<keyword evidence="3" id="KW-1185">Reference proteome</keyword>
<evidence type="ECO:0000256" key="1">
    <source>
        <dbReference type="SAM" id="Phobius"/>
    </source>
</evidence>
<gene>
    <name evidence="2" type="ORF">CBE74_01680</name>
</gene>
<sequence>MSHSAPATQETAGYPVFEGRMHYIDGYDPASLWAPHSSLQRTSTWVGMGAILVSLAGFGALIFGLGAASVGSQEAWATYVIIGAVIGFVLLIGGFVLIHRGRRNYRQYRAETGRMN</sequence>
<reference evidence="2 3" key="4">
    <citation type="journal article" date="2020" name="PLoS ONE">
        <title>Taxonomic classification of strain PO100/5 shows a broader geographic distribution and genetic markers of the recently described Corynebacterium silvaticum.</title>
        <authorList>
            <person name="Viana M.V.C."/>
            <person name="Profeta R."/>
            <person name="da Silva A.L."/>
            <person name="Hurtado R."/>
            <person name="Cerqueira J.C."/>
            <person name="Ribeiro B.F.S."/>
            <person name="Almeida M.O."/>
            <person name="Morais-Rodrigues F."/>
            <person name="Soares S.C."/>
            <person name="Oliveira M."/>
            <person name="Tavares L."/>
            <person name="Figueiredo H."/>
            <person name="Wattam A.R."/>
            <person name="Barh D."/>
            <person name="Ghosh P."/>
            <person name="Silva A."/>
            <person name="Azevedo V."/>
        </authorList>
    </citation>
    <scope>NUCLEOTIDE SEQUENCE [LARGE SCALE GENOMIC DNA]</scope>
    <source>
        <strain evidence="2 3">PO100/5</strain>
    </source>
</reference>
<keyword evidence="1" id="KW-1133">Transmembrane helix</keyword>
<evidence type="ECO:0000313" key="3">
    <source>
        <dbReference type="Proteomes" id="UP000195652"/>
    </source>
</evidence>
<dbReference type="RefSeq" id="WP_087453309.1">
    <property type="nucleotide sequence ID" value="NZ_CP021417.2"/>
</dbReference>
<feature type="transmembrane region" description="Helical" evidence="1">
    <location>
        <begin position="45"/>
        <end position="70"/>
    </location>
</feature>
<keyword evidence="1" id="KW-0472">Membrane</keyword>
<dbReference type="OrthoDB" id="4422894at2"/>
<feature type="transmembrane region" description="Helical" evidence="1">
    <location>
        <begin position="76"/>
        <end position="98"/>
    </location>
</feature>
<proteinExistence type="predicted"/>
<name>A0A7Y4LID4_9CORY</name>
<dbReference type="AlphaFoldDB" id="A0A7Y4LID4"/>
<keyword evidence="1" id="KW-0812">Transmembrane</keyword>
<accession>A0A7Y4LID4</accession>
<evidence type="ECO:0000313" key="2">
    <source>
        <dbReference type="EMBL" id="ARU45423.1"/>
    </source>
</evidence>
<protein>
    <submittedName>
        <fullName evidence="2">Uncharacterized protein</fullName>
    </submittedName>
</protein>
<dbReference type="Proteomes" id="UP000195652">
    <property type="component" value="Chromosome"/>
</dbReference>
<organism evidence="2 3">
    <name type="scientific">Corynebacterium silvaticum</name>
    <dbReference type="NCBI Taxonomy" id="2320431"/>
    <lineage>
        <taxon>Bacteria</taxon>
        <taxon>Bacillati</taxon>
        <taxon>Actinomycetota</taxon>
        <taxon>Actinomycetes</taxon>
        <taxon>Mycobacteriales</taxon>
        <taxon>Corynebacteriaceae</taxon>
        <taxon>Corynebacterium</taxon>
    </lineage>
</organism>
<reference evidence="2 3" key="3">
    <citation type="journal article" date="2020" name="Int. J. Syst. Evol. Microbiol.">
        <title>Corynebacterium silvaticum sp. nov., a unique group of NTTB corynebacteria in wild boar and roe deer.</title>
        <authorList>
            <person name="Dangel A."/>
            <person name="Berger A."/>
            <person name="Rau J."/>
            <person name="Eisenberg T."/>
            <person name="Kampfer P."/>
            <person name="Margos G."/>
            <person name="Contzen M."/>
            <person name="Busse H.J."/>
            <person name="Konrad R."/>
            <person name="Peters M."/>
            <person name="Sting R."/>
            <person name="Sing A."/>
        </authorList>
    </citation>
    <scope>NUCLEOTIDE SEQUENCE [LARGE SCALE GENOMIC DNA]</scope>
    <source>
        <strain evidence="2 3">PO100/5</strain>
    </source>
</reference>
<dbReference type="GeneID" id="75006994"/>
<dbReference type="EMBL" id="CP021417">
    <property type="protein sequence ID" value="ARU45423.1"/>
    <property type="molecule type" value="Genomic_DNA"/>
</dbReference>
<reference evidence="2 3" key="2">
    <citation type="journal article" date="2020" name="Antonie Van Leeuwenhoek">
        <title>Phylogenomic characterisation of a novel corynebacterial species pathogenic to animals.</title>
        <authorList>
            <person name="Moller J."/>
            <person name="Musella L."/>
            <person name="Melnikov V."/>
            <person name="Geissdorfer W."/>
            <person name="Burkovski A."/>
            <person name="Sangal V."/>
        </authorList>
    </citation>
    <scope>NUCLEOTIDE SEQUENCE [LARGE SCALE GENOMIC DNA]</scope>
    <source>
        <strain evidence="2 3">PO100/5</strain>
    </source>
</reference>
<dbReference type="KEGG" id="csil:CBE74_01680"/>
<reference evidence="2 3" key="1">
    <citation type="journal article" date="2014" name="BMC Vet. Res.">
        <title>First report of Corynebacterium pseudotuberculosis from caseous lymphadenitis lesions in Black Alentejano pig (Sus scrofa domesticus).</title>
        <authorList>
            <person name="Oliveira M."/>
            <person name="Barroco C."/>
            <person name="Mottola C."/>
            <person name="Santos R."/>
            <person name="Lemsaddek A."/>
            <person name="Tavares L."/>
            <person name="Semedo-Lemsaddek T."/>
        </authorList>
    </citation>
    <scope>NUCLEOTIDE SEQUENCE [LARGE SCALE GENOMIC DNA]</scope>
    <source>
        <strain evidence="2 3">PO100/5</strain>
    </source>
</reference>